<dbReference type="EMBL" id="CAJZBQ010000047">
    <property type="protein sequence ID" value="CAG9329341.1"/>
    <property type="molecule type" value="Genomic_DNA"/>
</dbReference>
<dbReference type="Gene3D" id="2.30.30.140">
    <property type="match status" value="1"/>
</dbReference>
<dbReference type="GO" id="GO:0004402">
    <property type="term" value="F:histone acetyltransferase activity"/>
    <property type="evidence" value="ECO:0007669"/>
    <property type="project" value="InterPro"/>
</dbReference>
<dbReference type="Pfam" id="PF01853">
    <property type="entry name" value="MOZ_SAS"/>
    <property type="match status" value="1"/>
</dbReference>
<evidence type="ECO:0000256" key="11">
    <source>
        <dbReference type="ARBA" id="ARBA00023163"/>
    </source>
</evidence>
<gene>
    <name evidence="16" type="ORF">BSTOLATCC_MIC48165</name>
</gene>
<dbReference type="InterPro" id="IPR050603">
    <property type="entry name" value="MYST_HAT"/>
</dbReference>
<reference evidence="16" key="1">
    <citation type="submission" date="2021-09" db="EMBL/GenBank/DDBJ databases">
        <authorList>
            <consortium name="AG Swart"/>
            <person name="Singh M."/>
            <person name="Singh A."/>
            <person name="Seah K."/>
            <person name="Emmerich C."/>
        </authorList>
    </citation>
    <scope>NUCLEOTIDE SEQUENCE</scope>
    <source>
        <strain evidence="16">ATCC30299</strain>
    </source>
</reference>
<dbReference type="PANTHER" id="PTHR10615:SF161">
    <property type="entry name" value="HISTONE ACETYLTRANSFERASE KAT7"/>
    <property type="match status" value="1"/>
</dbReference>
<dbReference type="PANTHER" id="PTHR10615">
    <property type="entry name" value="HISTONE ACETYLTRANSFERASE"/>
    <property type="match status" value="1"/>
</dbReference>
<dbReference type="InterPro" id="IPR025995">
    <property type="entry name" value="Tudor-knot"/>
</dbReference>
<keyword evidence="11" id="KW-0804">Transcription</keyword>
<dbReference type="InterPro" id="IPR016181">
    <property type="entry name" value="Acyl_CoA_acyltransferase"/>
</dbReference>
<keyword evidence="4" id="KW-0808">Transferase</keyword>
<keyword evidence="17" id="KW-1185">Reference proteome</keyword>
<evidence type="ECO:0000313" key="17">
    <source>
        <dbReference type="Proteomes" id="UP001162131"/>
    </source>
</evidence>
<evidence type="ECO:0000313" key="16">
    <source>
        <dbReference type="EMBL" id="CAG9329341.1"/>
    </source>
</evidence>
<dbReference type="Gene3D" id="3.30.60.60">
    <property type="entry name" value="N-acetyl transferase-like"/>
    <property type="match status" value="1"/>
</dbReference>
<dbReference type="PROSITE" id="PS51726">
    <property type="entry name" value="MYST_HAT"/>
    <property type="match status" value="1"/>
</dbReference>
<evidence type="ECO:0000256" key="4">
    <source>
        <dbReference type="ARBA" id="ARBA00022679"/>
    </source>
</evidence>
<evidence type="ECO:0000256" key="10">
    <source>
        <dbReference type="ARBA" id="ARBA00023015"/>
    </source>
</evidence>
<dbReference type="AlphaFoldDB" id="A0AAU9JND1"/>
<accession>A0AAU9JND1</accession>
<dbReference type="EC" id="2.3.1.48" evidence="3 14"/>
<evidence type="ECO:0000256" key="8">
    <source>
        <dbReference type="ARBA" id="ARBA00022853"/>
    </source>
</evidence>
<evidence type="ECO:0000256" key="9">
    <source>
        <dbReference type="ARBA" id="ARBA00022990"/>
    </source>
</evidence>
<dbReference type="SUPFAM" id="SSF54160">
    <property type="entry name" value="Chromo domain-like"/>
    <property type="match status" value="1"/>
</dbReference>
<evidence type="ECO:0000256" key="2">
    <source>
        <dbReference type="ARBA" id="ARBA00010107"/>
    </source>
</evidence>
<dbReference type="GO" id="GO:0003682">
    <property type="term" value="F:chromatin binding"/>
    <property type="evidence" value="ECO:0007669"/>
    <property type="project" value="TreeGrafter"/>
</dbReference>
<dbReference type="InterPro" id="IPR000953">
    <property type="entry name" value="Chromo/chromo_shadow_dom"/>
</dbReference>
<organism evidence="16 17">
    <name type="scientific">Blepharisma stoltei</name>
    <dbReference type="NCBI Taxonomy" id="1481888"/>
    <lineage>
        <taxon>Eukaryota</taxon>
        <taxon>Sar</taxon>
        <taxon>Alveolata</taxon>
        <taxon>Ciliophora</taxon>
        <taxon>Postciliodesmatophora</taxon>
        <taxon>Heterotrichea</taxon>
        <taxon>Heterotrichida</taxon>
        <taxon>Blepharismidae</taxon>
        <taxon>Blepharisma</taxon>
    </lineage>
</organism>
<evidence type="ECO:0000256" key="12">
    <source>
        <dbReference type="ARBA" id="ARBA00023242"/>
    </source>
</evidence>
<evidence type="ECO:0000259" key="15">
    <source>
        <dbReference type="PROSITE" id="PS51726"/>
    </source>
</evidence>
<comment type="subcellular location">
    <subcellularLocation>
        <location evidence="1 14">Nucleus</location>
    </subcellularLocation>
</comment>
<keyword evidence="6" id="KW-0863">Zinc-finger</keyword>
<evidence type="ECO:0000256" key="13">
    <source>
        <dbReference type="PIRSR" id="PIRSR602717-51"/>
    </source>
</evidence>
<dbReference type="GO" id="GO:0040029">
    <property type="term" value="P:epigenetic regulation of gene expression"/>
    <property type="evidence" value="ECO:0007669"/>
    <property type="project" value="UniProtKB-ARBA"/>
</dbReference>
<comment type="caution">
    <text evidence="16">The sequence shown here is derived from an EMBL/GenBank/DDBJ whole genome shotgun (WGS) entry which is preliminary data.</text>
</comment>
<keyword evidence="12 14" id="KW-0539">Nucleus</keyword>
<dbReference type="GO" id="GO:0008270">
    <property type="term" value="F:zinc ion binding"/>
    <property type="evidence" value="ECO:0007669"/>
    <property type="project" value="UniProtKB-KW"/>
</dbReference>
<evidence type="ECO:0000256" key="6">
    <source>
        <dbReference type="ARBA" id="ARBA00022771"/>
    </source>
</evidence>
<dbReference type="Gene3D" id="1.10.10.10">
    <property type="entry name" value="Winged helix-like DNA-binding domain superfamily/Winged helix DNA-binding domain"/>
    <property type="match status" value="1"/>
</dbReference>
<dbReference type="GO" id="GO:0070775">
    <property type="term" value="C:H3 histone acetyltransferase complex"/>
    <property type="evidence" value="ECO:0007669"/>
    <property type="project" value="UniProtKB-ARBA"/>
</dbReference>
<name>A0AAU9JND1_9CILI</name>
<protein>
    <recommendedName>
        <fullName evidence="3 14">Histone acetyltransferase</fullName>
        <ecNumber evidence="3 14">2.3.1.48</ecNumber>
    </recommendedName>
</protein>
<dbReference type="Proteomes" id="UP001162131">
    <property type="component" value="Unassembled WGS sequence"/>
</dbReference>
<sequence length="396" mass="47184">MVKGIKKKKAAEGECSSIFQPDMAILCLNKQNEWRDAKIIDVRPNNYYLNDRNEKNIEYYVHYEGINRRWDEWVTYERIKQWEPISAKLSRENFASCPEHEGVDDKTLEIHEESTKFKTIDNIEIGKFRCQTWYYSPFPSYFQDLDTLYICEFCLSFFKYKEELKRHSQICQYHHPMGNEIYREQDISIFEVDGERNTIYCENLCYISKLFLDHKNLTYDVEPFLFYVLTEYDQYGYHIVGYFSKEKPEPQNSCRYNLSCILVMPYAQRKGYGKFLISFSYELSKIEQRKGTPERPLSDLGFASYFSWWGCEILKFLENHTENISINDISNATYIIQQDVIDVLKRLEILIEVDQKMILRVNKQFLGKIKAVLGKPGRQIDREKIHWSPLGMANNV</sequence>
<evidence type="ECO:0000256" key="3">
    <source>
        <dbReference type="ARBA" id="ARBA00013184"/>
    </source>
</evidence>
<dbReference type="SMART" id="SM00298">
    <property type="entry name" value="CHROMO"/>
    <property type="match status" value="1"/>
</dbReference>
<dbReference type="InterPro" id="IPR016197">
    <property type="entry name" value="Chromo-like_dom_sf"/>
</dbReference>
<dbReference type="GO" id="GO:0006357">
    <property type="term" value="P:regulation of transcription by RNA polymerase II"/>
    <property type="evidence" value="ECO:0007669"/>
    <property type="project" value="TreeGrafter"/>
</dbReference>
<dbReference type="GO" id="GO:0005634">
    <property type="term" value="C:nucleus"/>
    <property type="evidence" value="ECO:0007669"/>
    <property type="project" value="UniProtKB-SubCell"/>
</dbReference>
<dbReference type="Gene3D" id="3.40.630.30">
    <property type="match status" value="1"/>
</dbReference>
<dbReference type="GO" id="GO:0003712">
    <property type="term" value="F:transcription coregulator activity"/>
    <property type="evidence" value="ECO:0007669"/>
    <property type="project" value="TreeGrafter"/>
</dbReference>
<feature type="active site" description="Proton donor/acceptor" evidence="13">
    <location>
        <position position="294"/>
    </location>
</feature>
<dbReference type="SUPFAM" id="SSF55729">
    <property type="entry name" value="Acyl-CoA N-acyltransferases (Nat)"/>
    <property type="match status" value="1"/>
</dbReference>
<dbReference type="InterPro" id="IPR036388">
    <property type="entry name" value="WH-like_DNA-bd_sf"/>
</dbReference>
<dbReference type="FunFam" id="3.40.630.30:FF:000001">
    <property type="entry name" value="Histone acetyltransferase"/>
    <property type="match status" value="1"/>
</dbReference>
<dbReference type="InterPro" id="IPR040706">
    <property type="entry name" value="Zf-MYST"/>
</dbReference>
<evidence type="ECO:0000256" key="5">
    <source>
        <dbReference type="ARBA" id="ARBA00022723"/>
    </source>
</evidence>
<dbReference type="Pfam" id="PF11717">
    <property type="entry name" value="Tudor-knot"/>
    <property type="match status" value="1"/>
</dbReference>
<evidence type="ECO:0000256" key="14">
    <source>
        <dbReference type="RuleBase" id="RU361211"/>
    </source>
</evidence>
<keyword evidence="5" id="KW-0479">Metal-binding</keyword>
<proteinExistence type="inferred from homology"/>
<keyword evidence="7" id="KW-0862">Zinc</keyword>
<keyword evidence="9" id="KW-0007">Acetylation</keyword>
<keyword evidence="10" id="KW-0805">Transcription regulation</keyword>
<evidence type="ECO:0000256" key="7">
    <source>
        <dbReference type="ARBA" id="ARBA00022833"/>
    </source>
</evidence>
<dbReference type="FunFam" id="3.30.60.60:FF:000001">
    <property type="entry name" value="Histone acetyltransferase"/>
    <property type="match status" value="1"/>
</dbReference>
<comment type="catalytic activity">
    <reaction evidence="14">
        <text>L-lysyl-[protein] + acetyl-CoA = N(6)-acetyl-L-lysyl-[protein] + CoA + H(+)</text>
        <dbReference type="Rhea" id="RHEA:45948"/>
        <dbReference type="Rhea" id="RHEA-COMP:9752"/>
        <dbReference type="Rhea" id="RHEA-COMP:10731"/>
        <dbReference type="ChEBI" id="CHEBI:15378"/>
        <dbReference type="ChEBI" id="CHEBI:29969"/>
        <dbReference type="ChEBI" id="CHEBI:57287"/>
        <dbReference type="ChEBI" id="CHEBI:57288"/>
        <dbReference type="ChEBI" id="CHEBI:61930"/>
        <dbReference type="EC" id="2.3.1.48"/>
    </reaction>
</comment>
<feature type="domain" description="MYST-type HAT" evidence="15">
    <location>
        <begin position="115"/>
        <end position="389"/>
    </location>
</feature>
<evidence type="ECO:0000256" key="1">
    <source>
        <dbReference type="ARBA" id="ARBA00004123"/>
    </source>
</evidence>
<dbReference type="Pfam" id="PF17772">
    <property type="entry name" value="zf-MYST"/>
    <property type="match status" value="1"/>
</dbReference>
<keyword evidence="8" id="KW-0156">Chromatin regulator</keyword>
<comment type="similarity">
    <text evidence="2 14">Belongs to the MYST (SAS/MOZ) family.</text>
</comment>
<dbReference type="InterPro" id="IPR002717">
    <property type="entry name" value="HAT_MYST-type"/>
</dbReference>